<comment type="cofactor">
    <cofactor evidence="1 3">
        <name>a divalent metal cation</name>
        <dbReference type="ChEBI" id="CHEBI:60240"/>
    </cofactor>
</comment>
<dbReference type="InterPro" id="IPR029001">
    <property type="entry name" value="ITPase-like_fam"/>
</dbReference>
<dbReference type="InterPro" id="IPR003697">
    <property type="entry name" value="Maf-like"/>
</dbReference>
<evidence type="ECO:0000256" key="1">
    <source>
        <dbReference type="ARBA" id="ARBA00001968"/>
    </source>
</evidence>
<keyword evidence="2 3" id="KW-0378">Hydrolase</keyword>
<dbReference type="PIRSF" id="PIRSF006305">
    <property type="entry name" value="Maf"/>
    <property type="match status" value="1"/>
</dbReference>
<gene>
    <name evidence="4" type="ORF">A3B31_00285</name>
</gene>
<dbReference type="GO" id="GO:0009117">
    <property type="term" value="P:nucleotide metabolic process"/>
    <property type="evidence" value="ECO:0007669"/>
    <property type="project" value="UniProtKB-KW"/>
</dbReference>
<comment type="caution">
    <text evidence="4">The sequence shown here is derived from an EMBL/GenBank/DDBJ whole genome shotgun (WGS) entry which is preliminary data.</text>
</comment>
<dbReference type="Pfam" id="PF02545">
    <property type="entry name" value="Maf"/>
    <property type="match status" value="1"/>
</dbReference>
<dbReference type="EMBL" id="MHKN01000039">
    <property type="protein sequence ID" value="OGY91548.1"/>
    <property type="molecule type" value="Genomic_DNA"/>
</dbReference>
<dbReference type="CDD" id="cd00985">
    <property type="entry name" value="Maf_Ham1"/>
    <property type="match status" value="1"/>
</dbReference>
<dbReference type="EC" id="3.6.1.9" evidence="3"/>
<keyword evidence="3" id="KW-0546">Nucleotide metabolism</keyword>
<dbReference type="GO" id="GO:0047429">
    <property type="term" value="F:nucleoside triphosphate diphosphatase activity"/>
    <property type="evidence" value="ECO:0007669"/>
    <property type="project" value="UniProtKB-EC"/>
</dbReference>
<comment type="similarity">
    <text evidence="3">Belongs to the Maf family.</text>
</comment>
<dbReference type="Proteomes" id="UP000177349">
    <property type="component" value="Unassembled WGS sequence"/>
</dbReference>
<evidence type="ECO:0000256" key="2">
    <source>
        <dbReference type="ARBA" id="ARBA00022801"/>
    </source>
</evidence>
<protein>
    <recommendedName>
        <fullName evidence="3">Nucleoside triphosphate pyrophosphatase</fullName>
        <ecNumber evidence="3">3.6.1.9</ecNumber>
    </recommendedName>
    <alternativeName>
        <fullName evidence="3">Nucleotide pyrophosphatase</fullName>
        <shortName evidence="3">Nucleotide PPase</shortName>
    </alternativeName>
</protein>
<dbReference type="HAMAP" id="MF_00528">
    <property type="entry name" value="Maf"/>
    <property type="match status" value="1"/>
</dbReference>
<comment type="subcellular location">
    <subcellularLocation>
        <location evidence="3">Cytoplasm</location>
    </subcellularLocation>
</comment>
<evidence type="ECO:0000313" key="5">
    <source>
        <dbReference type="Proteomes" id="UP000177349"/>
    </source>
</evidence>
<comment type="caution">
    <text evidence="3">Lacks conserved residue(s) required for the propagation of feature annotation.</text>
</comment>
<keyword evidence="3" id="KW-0963">Cytoplasm</keyword>
<accession>A0A1G2BR52</accession>
<evidence type="ECO:0000313" key="4">
    <source>
        <dbReference type="EMBL" id="OGY91548.1"/>
    </source>
</evidence>
<dbReference type="Gene3D" id="3.90.950.10">
    <property type="match status" value="1"/>
</dbReference>
<dbReference type="GO" id="GO:0005737">
    <property type="term" value="C:cytoplasm"/>
    <property type="evidence" value="ECO:0007669"/>
    <property type="project" value="UniProtKB-SubCell"/>
</dbReference>
<comment type="function">
    <text evidence="3">Nucleoside triphosphate pyrophosphatase. May have a dual role in cell division arrest and in preventing the incorporation of modified nucleotides into cellular nucleic acids.</text>
</comment>
<comment type="catalytic activity">
    <reaction evidence="3">
        <text>a ribonucleoside 5'-triphosphate + H2O = a ribonucleoside 5'-phosphate + diphosphate + H(+)</text>
        <dbReference type="Rhea" id="RHEA:23996"/>
        <dbReference type="ChEBI" id="CHEBI:15377"/>
        <dbReference type="ChEBI" id="CHEBI:15378"/>
        <dbReference type="ChEBI" id="CHEBI:33019"/>
        <dbReference type="ChEBI" id="CHEBI:58043"/>
        <dbReference type="ChEBI" id="CHEBI:61557"/>
        <dbReference type="EC" id="3.6.1.9"/>
    </reaction>
</comment>
<reference evidence="4 5" key="1">
    <citation type="journal article" date="2016" name="Nat. Commun.">
        <title>Thousands of microbial genomes shed light on interconnected biogeochemical processes in an aquifer system.</title>
        <authorList>
            <person name="Anantharaman K."/>
            <person name="Brown C.T."/>
            <person name="Hug L.A."/>
            <person name="Sharon I."/>
            <person name="Castelle C.J."/>
            <person name="Probst A.J."/>
            <person name="Thomas B.C."/>
            <person name="Singh A."/>
            <person name="Wilkins M.J."/>
            <person name="Karaoz U."/>
            <person name="Brodie E.L."/>
            <person name="Williams K.H."/>
            <person name="Hubbard S.S."/>
            <person name="Banfield J.F."/>
        </authorList>
    </citation>
    <scope>NUCLEOTIDE SEQUENCE [LARGE SCALE GENOMIC DNA]</scope>
</reference>
<dbReference type="PANTHER" id="PTHR43213:SF5">
    <property type="entry name" value="BIFUNCTIONAL DTTP_UTP PYROPHOSPHATASE_METHYLTRANSFERASE PROTEIN-RELATED"/>
    <property type="match status" value="1"/>
</dbReference>
<dbReference type="PANTHER" id="PTHR43213">
    <property type="entry name" value="BIFUNCTIONAL DTTP/UTP PYROPHOSPHATASE/METHYLTRANSFERASE PROTEIN-RELATED"/>
    <property type="match status" value="1"/>
</dbReference>
<dbReference type="SUPFAM" id="SSF52972">
    <property type="entry name" value="ITPase-like"/>
    <property type="match status" value="1"/>
</dbReference>
<proteinExistence type="inferred from homology"/>
<comment type="catalytic activity">
    <reaction evidence="3">
        <text>a 2'-deoxyribonucleoside 5'-triphosphate + H2O = a 2'-deoxyribonucleoside 5'-phosphate + diphosphate + H(+)</text>
        <dbReference type="Rhea" id="RHEA:44644"/>
        <dbReference type="ChEBI" id="CHEBI:15377"/>
        <dbReference type="ChEBI" id="CHEBI:15378"/>
        <dbReference type="ChEBI" id="CHEBI:33019"/>
        <dbReference type="ChEBI" id="CHEBI:61560"/>
        <dbReference type="ChEBI" id="CHEBI:65317"/>
        <dbReference type="EC" id="3.6.1.9"/>
    </reaction>
</comment>
<evidence type="ECO:0000256" key="3">
    <source>
        <dbReference type="HAMAP-Rule" id="MF_00528"/>
    </source>
</evidence>
<organism evidence="4 5">
    <name type="scientific">Candidatus Komeilibacteria bacterium RIFCSPLOWO2_01_FULL_53_11</name>
    <dbReference type="NCBI Taxonomy" id="1798552"/>
    <lineage>
        <taxon>Bacteria</taxon>
        <taxon>Candidatus Komeiliibacteriota</taxon>
    </lineage>
</organism>
<sequence length="189" mass="21044">MNIILGTGSKLRQRAMERLGLPFTIALSNFDEESIVLDDIDQTIMAIAKGKAALLAKAYPDAIIVTADSNNLFEGKSYGKPKSLKQAREWLQLMRGKTQEFHTALVVTLSSQMKRSTDVNISYITFNNFSDEEINHYFSQVNPLTMAIGWSADGPGKKLLAKFKGEPGSEFALPLDTLKKRLREFGVKI</sequence>
<dbReference type="AlphaFoldDB" id="A0A1G2BR52"/>
<name>A0A1G2BR52_9BACT</name>
<feature type="active site" description="Proton acceptor" evidence="3">
    <location>
        <position position="68"/>
    </location>
</feature>